<comment type="caution">
    <text evidence="19">The sequence shown here is derived from an EMBL/GenBank/DDBJ whole genome shotgun (WGS) entry which is preliminary data.</text>
</comment>
<dbReference type="FunFam" id="1.10.510.10:FF:000021">
    <property type="entry name" value="Serine/threonine protein kinase"/>
    <property type="match status" value="1"/>
</dbReference>
<comment type="catalytic activity">
    <reaction evidence="14">
        <text>L-seryl-[protein] + ATP = O-phospho-L-seryl-[protein] + ADP + H(+)</text>
        <dbReference type="Rhea" id="RHEA:17989"/>
        <dbReference type="Rhea" id="RHEA-COMP:9863"/>
        <dbReference type="Rhea" id="RHEA-COMP:11604"/>
        <dbReference type="ChEBI" id="CHEBI:15378"/>
        <dbReference type="ChEBI" id="CHEBI:29999"/>
        <dbReference type="ChEBI" id="CHEBI:30616"/>
        <dbReference type="ChEBI" id="CHEBI:83421"/>
        <dbReference type="ChEBI" id="CHEBI:456216"/>
        <dbReference type="EC" id="2.7.11.1"/>
    </reaction>
</comment>
<evidence type="ECO:0000256" key="11">
    <source>
        <dbReference type="ARBA" id="ARBA00022989"/>
    </source>
</evidence>
<dbReference type="GO" id="GO:0004674">
    <property type="term" value="F:protein serine/threonine kinase activity"/>
    <property type="evidence" value="ECO:0007669"/>
    <property type="project" value="UniProtKB-KW"/>
</dbReference>
<keyword evidence="12 17" id="KW-0472">Membrane</keyword>
<dbReference type="GO" id="GO:0005524">
    <property type="term" value="F:ATP binding"/>
    <property type="evidence" value="ECO:0007669"/>
    <property type="project" value="UniProtKB-UniRule"/>
</dbReference>
<evidence type="ECO:0000256" key="1">
    <source>
        <dbReference type="ARBA" id="ARBA00004162"/>
    </source>
</evidence>
<keyword evidence="5" id="KW-0597">Phosphoprotein</keyword>
<evidence type="ECO:0000256" key="16">
    <source>
        <dbReference type="SAM" id="MobiDB-lite"/>
    </source>
</evidence>
<evidence type="ECO:0000256" key="4">
    <source>
        <dbReference type="ARBA" id="ARBA00022527"/>
    </source>
</evidence>
<accession>D5P687</accession>
<protein>
    <recommendedName>
        <fullName evidence="2">non-specific serine/threonine protein kinase</fullName>
        <ecNumber evidence="2">2.7.11.1</ecNumber>
    </recommendedName>
</protein>
<evidence type="ECO:0000313" key="20">
    <source>
        <dbReference type="Proteomes" id="UP000003653"/>
    </source>
</evidence>
<dbReference type="InterPro" id="IPR008271">
    <property type="entry name" value="Ser/Thr_kinase_AS"/>
</dbReference>
<dbReference type="SMART" id="SM00220">
    <property type="entry name" value="S_TKc"/>
    <property type="match status" value="1"/>
</dbReference>
<feature type="region of interest" description="Disordered" evidence="16">
    <location>
        <begin position="366"/>
        <end position="406"/>
    </location>
</feature>
<proteinExistence type="predicted"/>
<dbReference type="InterPro" id="IPR000719">
    <property type="entry name" value="Prot_kinase_dom"/>
</dbReference>
<evidence type="ECO:0000256" key="3">
    <source>
        <dbReference type="ARBA" id="ARBA00022475"/>
    </source>
</evidence>
<dbReference type="CDD" id="cd14014">
    <property type="entry name" value="STKc_PknB_like"/>
    <property type="match status" value="1"/>
</dbReference>
<feature type="binding site" evidence="15">
    <location>
        <position position="40"/>
    </location>
    <ligand>
        <name>ATP</name>
        <dbReference type="ChEBI" id="CHEBI:30616"/>
    </ligand>
</feature>
<evidence type="ECO:0000256" key="9">
    <source>
        <dbReference type="ARBA" id="ARBA00022777"/>
    </source>
</evidence>
<evidence type="ECO:0000256" key="5">
    <source>
        <dbReference type="ARBA" id="ARBA00022553"/>
    </source>
</evidence>
<dbReference type="RefSeq" id="WP_007170702.1">
    <property type="nucleotide sequence ID" value="NZ_GG770556.1"/>
</dbReference>
<keyword evidence="10 15" id="KW-0067">ATP-binding</keyword>
<name>D5P687_9MYCO</name>
<dbReference type="Gene3D" id="1.10.510.10">
    <property type="entry name" value="Transferase(Phosphotransferase) domain 1"/>
    <property type="match status" value="1"/>
</dbReference>
<keyword evidence="20" id="KW-1185">Reference proteome</keyword>
<keyword evidence="6 19" id="KW-0808">Transferase</keyword>
<dbReference type="EMBL" id="ADNV01000123">
    <property type="protein sequence ID" value="EFG78389.1"/>
    <property type="molecule type" value="Genomic_DNA"/>
</dbReference>
<evidence type="ECO:0000256" key="15">
    <source>
        <dbReference type="PROSITE-ProRule" id="PRU10141"/>
    </source>
</evidence>
<dbReference type="AlphaFoldDB" id="D5P687"/>
<evidence type="ECO:0000313" key="19">
    <source>
        <dbReference type="EMBL" id="EFG78389.1"/>
    </source>
</evidence>
<dbReference type="InterPro" id="IPR011009">
    <property type="entry name" value="Kinase-like_dom_sf"/>
</dbReference>
<dbReference type="PROSITE" id="PS00108">
    <property type="entry name" value="PROTEIN_KINASE_ST"/>
    <property type="match status" value="1"/>
</dbReference>
<dbReference type="GO" id="GO:0005886">
    <property type="term" value="C:plasma membrane"/>
    <property type="evidence" value="ECO:0007669"/>
    <property type="project" value="UniProtKB-SubCell"/>
</dbReference>
<evidence type="ECO:0000256" key="2">
    <source>
        <dbReference type="ARBA" id="ARBA00012513"/>
    </source>
</evidence>
<comment type="catalytic activity">
    <reaction evidence="13">
        <text>L-threonyl-[protein] + ATP = O-phospho-L-threonyl-[protein] + ADP + H(+)</text>
        <dbReference type="Rhea" id="RHEA:46608"/>
        <dbReference type="Rhea" id="RHEA-COMP:11060"/>
        <dbReference type="Rhea" id="RHEA-COMP:11605"/>
        <dbReference type="ChEBI" id="CHEBI:15378"/>
        <dbReference type="ChEBI" id="CHEBI:30013"/>
        <dbReference type="ChEBI" id="CHEBI:30616"/>
        <dbReference type="ChEBI" id="CHEBI:61977"/>
        <dbReference type="ChEBI" id="CHEBI:456216"/>
        <dbReference type="EC" id="2.7.11.1"/>
    </reaction>
</comment>
<dbReference type="PANTHER" id="PTHR43289">
    <property type="entry name" value="MITOGEN-ACTIVATED PROTEIN KINASE KINASE KINASE 20-RELATED"/>
    <property type="match status" value="1"/>
</dbReference>
<comment type="subcellular location">
    <subcellularLocation>
        <location evidence="1">Cell membrane</location>
        <topology evidence="1">Single-pass membrane protein</topology>
    </subcellularLocation>
</comment>
<dbReference type="PANTHER" id="PTHR43289:SF6">
    <property type="entry name" value="SERINE_THREONINE-PROTEIN KINASE NEKL-3"/>
    <property type="match status" value="1"/>
</dbReference>
<keyword evidence="11 17" id="KW-1133">Transmembrane helix</keyword>
<dbReference type="PROSITE" id="PS00107">
    <property type="entry name" value="PROTEIN_KINASE_ATP"/>
    <property type="match status" value="1"/>
</dbReference>
<reference evidence="19 20" key="1">
    <citation type="submission" date="2010-04" db="EMBL/GenBank/DDBJ databases">
        <authorList>
            <person name="Muzny D."/>
            <person name="Qin X."/>
            <person name="Deng J."/>
            <person name="Jiang H."/>
            <person name="Liu Y."/>
            <person name="Qu J."/>
            <person name="Song X.-Z."/>
            <person name="Zhang L."/>
            <person name="Thornton R."/>
            <person name="Coyle M."/>
            <person name="Francisco L."/>
            <person name="Jackson L."/>
            <person name="Javaid M."/>
            <person name="Korchina V."/>
            <person name="Kovar C."/>
            <person name="Mata R."/>
            <person name="Mathew T."/>
            <person name="Ngo R."/>
            <person name="Nguyen L."/>
            <person name="Nguyen N."/>
            <person name="Okwuonu G."/>
            <person name="Ongeri F."/>
            <person name="Pham C."/>
            <person name="Simmons D."/>
            <person name="Wilczek-Boney K."/>
            <person name="Hale W."/>
            <person name="Jakkamsetti A."/>
            <person name="Pham P."/>
            <person name="Ruth R."/>
            <person name="San Lucas F."/>
            <person name="Warren J."/>
            <person name="Zhang J."/>
            <person name="Zhao Z."/>
            <person name="Zhou C."/>
            <person name="Zhu D."/>
            <person name="Lee S."/>
            <person name="Bess C."/>
            <person name="Blankenburg K."/>
            <person name="Forbes L."/>
            <person name="Fu Q."/>
            <person name="Gubbala S."/>
            <person name="Hirani K."/>
            <person name="Jayaseelan J.C."/>
            <person name="Lara F."/>
            <person name="Munidasa M."/>
            <person name="Palculict T."/>
            <person name="Patil S."/>
            <person name="Pu L.-L."/>
            <person name="Saada N."/>
            <person name="Tang L."/>
            <person name="Weissenberger G."/>
            <person name="Zhu Y."/>
            <person name="Hemphill L."/>
            <person name="Shang Y."/>
            <person name="Youmans B."/>
            <person name="Ayvaz T."/>
            <person name="Ross M."/>
            <person name="Santibanez J."/>
            <person name="Aqrawi P."/>
            <person name="Gross S."/>
            <person name="Joshi V."/>
            <person name="Fowler G."/>
            <person name="Nazareth L."/>
            <person name="Reid J."/>
            <person name="Worley K."/>
            <person name="Petrosino J."/>
            <person name="Highlander S."/>
            <person name="Gibbs R."/>
        </authorList>
    </citation>
    <scope>NUCLEOTIDE SEQUENCE [LARGE SCALE GENOMIC DNA]</scope>
    <source>
        <strain evidence="19 20">ATCC BAA-614</strain>
    </source>
</reference>
<dbReference type="SUPFAM" id="SSF56112">
    <property type="entry name" value="Protein kinase-like (PK-like)"/>
    <property type="match status" value="1"/>
</dbReference>
<gene>
    <name evidence="19" type="ORF">HMPREF0591_1681</name>
</gene>
<keyword evidence="3" id="KW-1003">Cell membrane</keyword>
<keyword evidence="8 15" id="KW-0547">Nucleotide-binding</keyword>
<dbReference type="PROSITE" id="PS50011">
    <property type="entry name" value="PROTEIN_KINASE_DOM"/>
    <property type="match status" value="1"/>
</dbReference>
<dbReference type="Gene3D" id="3.30.200.20">
    <property type="entry name" value="Phosphorylase Kinase, domain 1"/>
    <property type="match status" value="1"/>
</dbReference>
<dbReference type="GO" id="GO:0045717">
    <property type="term" value="P:negative regulation of fatty acid biosynthetic process"/>
    <property type="evidence" value="ECO:0007669"/>
    <property type="project" value="UniProtKB-ARBA"/>
</dbReference>
<feature type="domain" description="Protein kinase" evidence="18">
    <location>
        <begin position="11"/>
        <end position="276"/>
    </location>
</feature>
<dbReference type="EC" id="2.7.11.1" evidence="2"/>
<organism evidence="19 20">
    <name type="scientific">Mycobacterium parascrofulaceum ATCC BAA-614</name>
    <dbReference type="NCBI Taxonomy" id="525368"/>
    <lineage>
        <taxon>Bacteria</taxon>
        <taxon>Bacillati</taxon>
        <taxon>Actinomycetota</taxon>
        <taxon>Actinomycetes</taxon>
        <taxon>Mycobacteriales</taxon>
        <taxon>Mycobacteriaceae</taxon>
        <taxon>Mycobacterium</taxon>
        <taxon>Mycobacterium simiae complex</taxon>
    </lineage>
</organism>
<evidence type="ECO:0000256" key="17">
    <source>
        <dbReference type="SAM" id="Phobius"/>
    </source>
</evidence>
<dbReference type="HOGENOM" id="CLU_000288_63_44_11"/>
<keyword evidence="7 17" id="KW-0812">Transmembrane</keyword>
<evidence type="ECO:0000256" key="7">
    <source>
        <dbReference type="ARBA" id="ARBA00022692"/>
    </source>
</evidence>
<dbReference type="eggNOG" id="COG0515">
    <property type="taxonomic scope" value="Bacteria"/>
</dbReference>
<dbReference type="GO" id="GO:0106310">
    <property type="term" value="F:protein serine kinase activity"/>
    <property type="evidence" value="ECO:0007669"/>
    <property type="project" value="RHEA"/>
</dbReference>
<keyword evidence="9 19" id="KW-0418">Kinase</keyword>
<feature type="transmembrane region" description="Helical" evidence="17">
    <location>
        <begin position="342"/>
        <end position="363"/>
    </location>
</feature>
<dbReference type="FunFam" id="3.30.200.20:FF:000035">
    <property type="entry name" value="Serine/threonine protein kinase Stk1"/>
    <property type="match status" value="1"/>
</dbReference>
<dbReference type="Proteomes" id="UP000003653">
    <property type="component" value="Unassembled WGS sequence"/>
</dbReference>
<keyword evidence="4" id="KW-0723">Serine/threonine-protein kinase</keyword>
<evidence type="ECO:0000256" key="14">
    <source>
        <dbReference type="ARBA" id="ARBA00048679"/>
    </source>
</evidence>
<evidence type="ECO:0000256" key="10">
    <source>
        <dbReference type="ARBA" id="ARBA00022840"/>
    </source>
</evidence>
<dbReference type="Pfam" id="PF00069">
    <property type="entry name" value="Pkinase"/>
    <property type="match status" value="1"/>
</dbReference>
<feature type="region of interest" description="Disordered" evidence="16">
    <location>
        <begin position="311"/>
        <end position="335"/>
    </location>
</feature>
<dbReference type="InterPro" id="IPR017441">
    <property type="entry name" value="Protein_kinase_ATP_BS"/>
</dbReference>
<sequence length="406" mass="42673">MLAAGSVVCGYQIRQVLGSGGMGSVYLADDPALPRRVALKVLSAELCRDPDFRARFIREADTAAGLEHPGIVSVYNRGETDDGQLWIAMQFVDGIDADEALRAGAMTPLRAVHIISEVAKALDFAHAHHVVHRDIKPANFLLSGPPGSEERVFLGDFGIARALDDAGLTATGSVLATVAYAAPEVLSNAPIDSRVDIYSLGCTLYRLLTGHPPFPATNGAAGVMAAHLFNPPPRVTDQVPSLPSALDQVIAVAMAKEPAARFASAAALADAANAALHDPTRYVPLPAVPSAAVSSYQATTPAPGWWHQSAPRTMAAPPGSPVPWSRPVGTPPLSSRRRRRGILIGASLAAVVLIATTVTIAAWPRAPLPGRPRAAPGPYRLPPPRPLHRAGRRPPISMIPSFPGSY</sequence>
<evidence type="ECO:0000256" key="13">
    <source>
        <dbReference type="ARBA" id="ARBA00047899"/>
    </source>
</evidence>
<evidence type="ECO:0000256" key="8">
    <source>
        <dbReference type="ARBA" id="ARBA00022741"/>
    </source>
</evidence>
<evidence type="ECO:0000256" key="12">
    <source>
        <dbReference type="ARBA" id="ARBA00023136"/>
    </source>
</evidence>
<evidence type="ECO:0000259" key="18">
    <source>
        <dbReference type="PROSITE" id="PS50011"/>
    </source>
</evidence>
<evidence type="ECO:0000256" key="6">
    <source>
        <dbReference type="ARBA" id="ARBA00022679"/>
    </source>
</evidence>